<keyword evidence="10" id="KW-1185">Reference proteome</keyword>
<dbReference type="InterPro" id="IPR007624">
    <property type="entry name" value="RNA_pol_sigma70_r3"/>
</dbReference>
<organism evidence="9 10">
    <name type="scientific">Camelliibacillus cellulosilyticus</name>
    <dbReference type="NCBI Taxonomy" id="2174486"/>
    <lineage>
        <taxon>Bacteria</taxon>
        <taxon>Bacillati</taxon>
        <taxon>Bacillota</taxon>
        <taxon>Bacilli</taxon>
        <taxon>Bacillales</taxon>
        <taxon>Sporolactobacillaceae</taxon>
        <taxon>Camelliibacillus</taxon>
    </lineage>
</organism>
<dbReference type="InterPro" id="IPR007627">
    <property type="entry name" value="RNA_pol_sigma70_r2"/>
</dbReference>
<dbReference type="InterPro" id="IPR014236">
    <property type="entry name" value="RNA_pol_sigma-F"/>
</dbReference>
<dbReference type="NCBIfam" id="TIGR02937">
    <property type="entry name" value="sigma70-ECF"/>
    <property type="match status" value="1"/>
</dbReference>
<evidence type="ECO:0000256" key="2">
    <source>
        <dbReference type="ARBA" id="ARBA00022969"/>
    </source>
</evidence>
<comment type="similarity">
    <text evidence="1 7">Belongs to the sigma-70 factor family.</text>
</comment>
<dbReference type="NCBIfam" id="TIGR02980">
    <property type="entry name" value="SigBFG"/>
    <property type="match status" value="1"/>
</dbReference>
<proteinExistence type="inferred from homology"/>
<dbReference type="InterPro" id="IPR014322">
    <property type="entry name" value="RNA_pol_sigma-B/F/G"/>
</dbReference>
<dbReference type="InterPro" id="IPR000943">
    <property type="entry name" value="RNA_pol_sigma70"/>
</dbReference>
<dbReference type="Pfam" id="PF04545">
    <property type="entry name" value="Sigma70_r4"/>
    <property type="match status" value="1"/>
</dbReference>
<evidence type="ECO:0000313" key="10">
    <source>
        <dbReference type="Proteomes" id="UP001596022"/>
    </source>
</evidence>
<dbReference type="PIRSF" id="PIRSF000770">
    <property type="entry name" value="RNA_pol_sigma-SigE/K"/>
    <property type="match status" value="1"/>
</dbReference>
<comment type="caution">
    <text evidence="9">The sequence shown here is derived from an EMBL/GenBank/DDBJ whole genome shotgun (WGS) entry which is preliminary data.</text>
</comment>
<evidence type="ECO:0000256" key="7">
    <source>
        <dbReference type="RuleBase" id="RU362124"/>
    </source>
</evidence>
<keyword evidence="2" id="KW-0749">Sporulation</keyword>
<gene>
    <name evidence="9" type="primary">sigF</name>
    <name evidence="9" type="ORF">ACFO4N_03885</name>
</gene>
<dbReference type="RefSeq" id="WP_376844884.1">
    <property type="nucleotide sequence ID" value="NZ_JBHSFW010000001.1"/>
</dbReference>
<dbReference type="PROSITE" id="PS50943">
    <property type="entry name" value="HTH_CROC1"/>
    <property type="match status" value="1"/>
</dbReference>
<evidence type="ECO:0000313" key="9">
    <source>
        <dbReference type="EMBL" id="MFC4617867.1"/>
    </source>
</evidence>
<evidence type="ECO:0000256" key="5">
    <source>
        <dbReference type="ARBA" id="ARBA00023125"/>
    </source>
</evidence>
<dbReference type="Gene3D" id="1.10.10.10">
    <property type="entry name" value="Winged helix-like DNA-binding domain superfamily/Winged helix DNA-binding domain"/>
    <property type="match status" value="2"/>
</dbReference>
<dbReference type="InterPro" id="IPR050239">
    <property type="entry name" value="Sigma-70_RNA_pol_init_factors"/>
</dbReference>
<dbReference type="Pfam" id="PF04542">
    <property type="entry name" value="Sigma70_r2"/>
    <property type="match status" value="1"/>
</dbReference>
<dbReference type="Gene3D" id="1.20.120.1810">
    <property type="match status" value="1"/>
</dbReference>
<dbReference type="NCBIfam" id="TIGR02885">
    <property type="entry name" value="spore_sigF"/>
    <property type="match status" value="1"/>
</dbReference>
<keyword evidence="6 7" id="KW-0804">Transcription</keyword>
<evidence type="ECO:0000259" key="8">
    <source>
        <dbReference type="PROSITE" id="PS50943"/>
    </source>
</evidence>
<dbReference type="Proteomes" id="UP001596022">
    <property type="component" value="Unassembled WGS sequence"/>
</dbReference>
<dbReference type="InterPro" id="IPR014284">
    <property type="entry name" value="RNA_pol_sigma-70_dom"/>
</dbReference>
<evidence type="ECO:0000256" key="3">
    <source>
        <dbReference type="ARBA" id="ARBA00023015"/>
    </source>
</evidence>
<dbReference type="PRINTS" id="PR00046">
    <property type="entry name" value="SIGMA70FCT"/>
</dbReference>
<dbReference type="PROSITE" id="PS00715">
    <property type="entry name" value="SIGMA70_1"/>
    <property type="match status" value="1"/>
</dbReference>
<keyword evidence="3 7" id="KW-0805">Transcription regulation</keyword>
<dbReference type="NCBIfam" id="NF004052">
    <property type="entry name" value="PRK05572.1"/>
    <property type="match status" value="1"/>
</dbReference>
<dbReference type="InterPro" id="IPR007630">
    <property type="entry name" value="RNA_pol_sigma70_r4"/>
</dbReference>
<evidence type="ECO:0000256" key="6">
    <source>
        <dbReference type="ARBA" id="ARBA00023163"/>
    </source>
</evidence>
<dbReference type="SUPFAM" id="SSF88946">
    <property type="entry name" value="Sigma2 domain of RNA polymerase sigma factors"/>
    <property type="match status" value="1"/>
</dbReference>
<protein>
    <recommendedName>
        <fullName evidence="7">RNA polymerase sigma factor</fullName>
    </recommendedName>
</protein>
<sequence length="252" mass="29096">MDVNVKHNAKEPLLDDDEVKALITRSQEGDREARDLIVKKNMRLVWSVVQRFLNRGYEADDLFQIGCIGLLKSVDKFDLSYDVKFSTYAVPMIIGEIQRFIRDDGTVKVSRSLKEMGNRVRKKKDELSKTLGRHPTVNELAQALEISPEDVVMSQEAIRSPSSIHETVYENDGDPITLLDQISDKDENNWFDKMALRQAVQHLKERERLIVYLRYFKDQTQSEVAERLGISQVQVSRLEKKILSEIKGQMVD</sequence>
<keyword evidence="4 7" id="KW-0731">Sigma factor</keyword>
<dbReference type="PANTHER" id="PTHR30603">
    <property type="entry name" value="RNA POLYMERASE SIGMA FACTOR RPO"/>
    <property type="match status" value="1"/>
</dbReference>
<dbReference type="CDD" id="cd06171">
    <property type="entry name" value="Sigma70_r4"/>
    <property type="match status" value="1"/>
</dbReference>
<dbReference type="Pfam" id="PF04539">
    <property type="entry name" value="Sigma70_r3"/>
    <property type="match status" value="1"/>
</dbReference>
<evidence type="ECO:0000256" key="1">
    <source>
        <dbReference type="ARBA" id="ARBA00007788"/>
    </source>
</evidence>
<dbReference type="InterPro" id="IPR001387">
    <property type="entry name" value="Cro/C1-type_HTH"/>
</dbReference>
<name>A0ABV9GIN5_9BACL</name>
<reference evidence="10" key="1">
    <citation type="journal article" date="2019" name="Int. J. Syst. Evol. Microbiol.">
        <title>The Global Catalogue of Microorganisms (GCM) 10K type strain sequencing project: providing services to taxonomists for standard genome sequencing and annotation.</title>
        <authorList>
            <consortium name="The Broad Institute Genomics Platform"/>
            <consortium name="The Broad Institute Genome Sequencing Center for Infectious Disease"/>
            <person name="Wu L."/>
            <person name="Ma J."/>
        </authorList>
    </citation>
    <scope>NUCLEOTIDE SEQUENCE [LARGE SCALE GENOMIC DNA]</scope>
    <source>
        <strain evidence="10">CGMCC 1.16306</strain>
    </source>
</reference>
<dbReference type="SUPFAM" id="SSF88659">
    <property type="entry name" value="Sigma3 and sigma4 domains of RNA polymerase sigma factors"/>
    <property type="match status" value="2"/>
</dbReference>
<dbReference type="InterPro" id="IPR036388">
    <property type="entry name" value="WH-like_DNA-bd_sf"/>
</dbReference>
<comment type="function">
    <text evidence="7">Sigma factors are initiation factors that promote the attachment of RNA polymerase to specific initiation sites and are then released.</text>
</comment>
<keyword evidence="5 7" id="KW-0238">DNA-binding</keyword>
<dbReference type="InterPro" id="IPR013325">
    <property type="entry name" value="RNA_pol_sigma_r2"/>
</dbReference>
<dbReference type="PANTHER" id="PTHR30603:SF19">
    <property type="entry name" value="RNA POLYMERASE SIGMA-F FACTOR"/>
    <property type="match status" value="1"/>
</dbReference>
<feature type="domain" description="HTH cro/C1-type" evidence="8">
    <location>
        <begin position="220"/>
        <end position="240"/>
    </location>
</feature>
<evidence type="ECO:0000256" key="4">
    <source>
        <dbReference type="ARBA" id="ARBA00023082"/>
    </source>
</evidence>
<dbReference type="PROSITE" id="PS00716">
    <property type="entry name" value="SIGMA70_2"/>
    <property type="match status" value="1"/>
</dbReference>
<dbReference type="EMBL" id="JBHSFW010000001">
    <property type="protein sequence ID" value="MFC4617867.1"/>
    <property type="molecule type" value="Genomic_DNA"/>
</dbReference>
<accession>A0ABV9GIN5</accession>
<dbReference type="InterPro" id="IPR013324">
    <property type="entry name" value="RNA_pol_sigma_r3/r4-like"/>
</dbReference>